<evidence type="ECO:0000256" key="2">
    <source>
        <dbReference type="ARBA" id="ARBA00022801"/>
    </source>
</evidence>
<keyword evidence="4" id="KW-0067">ATP-binding</keyword>
<evidence type="ECO:0000256" key="6">
    <source>
        <dbReference type="ARBA" id="ARBA00044550"/>
    </source>
</evidence>
<feature type="domain" description="Helicase C-terminal" evidence="8">
    <location>
        <begin position="218"/>
        <end position="372"/>
    </location>
</feature>
<gene>
    <name evidence="9" type="ORF">EHQ58_08125</name>
</gene>
<organism evidence="9 10">
    <name type="scientific">Leptospira ognonensis</name>
    <dbReference type="NCBI Taxonomy" id="2484945"/>
    <lineage>
        <taxon>Bacteria</taxon>
        <taxon>Pseudomonadati</taxon>
        <taxon>Spirochaetota</taxon>
        <taxon>Spirochaetia</taxon>
        <taxon>Leptospirales</taxon>
        <taxon>Leptospiraceae</taxon>
        <taxon>Leptospira</taxon>
    </lineage>
</organism>
<dbReference type="GO" id="GO:0006281">
    <property type="term" value="P:DNA repair"/>
    <property type="evidence" value="ECO:0007669"/>
    <property type="project" value="TreeGrafter"/>
</dbReference>
<evidence type="ECO:0000256" key="3">
    <source>
        <dbReference type="ARBA" id="ARBA00022806"/>
    </source>
</evidence>
<keyword evidence="2" id="KW-0378">Hydrolase</keyword>
<reference evidence="9" key="1">
    <citation type="journal article" date="2019" name="PLoS Negl. Trop. Dis.">
        <title>Revisiting the worldwide diversity of Leptospira species in the environment.</title>
        <authorList>
            <person name="Vincent A.T."/>
            <person name="Schiettekatte O."/>
            <person name="Bourhy P."/>
            <person name="Veyrier F.J."/>
            <person name="Picardeau M."/>
        </authorList>
    </citation>
    <scope>NUCLEOTIDE SEQUENCE [LARGE SCALE GENOMIC DNA]</scope>
    <source>
        <strain evidence="9">201702476</strain>
    </source>
</reference>
<dbReference type="GO" id="GO:0005694">
    <property type="term" value="C:chromosome"/>
    <property type="evidence" value="ECO:0007669"/>
    <property type="project" value="TreeGrafter"/>
</dbReference>
<dbReference type="PANTHER" id="PTHR13710:SF150">
    <property type="entry name" value="ATP-DEPENDENT DNA HELICASE RECQ"/>
    <property type="match status" value="1"/>
</dbReference>
<dbReference type="GO" id="GO:0006310">
    <property type="term" value="P:DNA recombination"/>
    <property type="evidence" value="ECO:0007669"/>
    <property type="project" value="InterPro"/>
</dbReference>
<keyword evidence="3 9" id="KW-0347">Helicase</keyword>
<evidence type="ECO:0000256" key="4">
    <source>
        <dbReference type="ARBA" id="ARBA00022840"/>
    </source>
</evidence>
<dbReference type="OrthoDB" id="9763310at2"/>
<dbReference type="PROSITE" id="PS51194">
    <property type="entry name" value="HELICASE_CTER"/>
    <property type="match status" value="1"/>
</dbReference>
<dbReference type="Pfam" id="PF00271">
    <property type="entry name" value="Helicase_C"/>
    <property type="match status" value="1"/>
</dbReference>
<dbReference type="PROSITE" id="PS51192">
    <property type="entry name" value="HELICASE_ATP_BIND_1"/>
    <property type="match status" value="1"/>
</dbReference>
<evidence type="ECO:0000313" key="10">
    <source>
        <dbReference type="Proteomes" id="UP000297693"/>
    </source>
</evidence>
<dbReference type="Pfam" id="PF16124">
    <property type="entry name" value="RecQ_Zn_bind"/>
    <property type="match status" value="1"/>
</dbReference>
<dbReference type="InterPro" id="IPR011545">
    <property type="entry name" value="DEAD/DEAH_box_helicase_dom"/>
</dbReference>
<dbReference type="FunFam" id="3.40.50.300:FF:001363">
    <property type="entry name" value="ATP-dependent DNA helicase RecQ"/>
    <property type="match status" value="1"/>
</dbReference>
<keyword evidence="10" id="KW-1185">Reference proteome</keyword>
<dbReference type="GO" id="GO:0005524">
    <property type="term" value="F:ATP binding"/>
    <property type="evidence" value="ECO:0007669"/>
    <property type="project" value="UniProtKB-KW"/>
</dbReference>
<feature type="domain" description="Helicase ATP-binding" evidence="7">
    <location>
        <begin position="24"/>
        <end position="192"/>
    </location>
</feature>
<dbReference type="NCBIfam" id="TIGR00614">
    <property type="entry name" value="recQ_fam"/>
    <property type="match status" value="1"/>
</dbReference>
<evidence type="ECO:0000256" key="5">
    <source>
        <dbReference type="ARBA" id="ARBA00044535"/>
    </source>
</evidence>
<evidence type="ECO:0000259" key="8">
    <source>
        <dbReference type="PROSITE" id="PS51194"/>
    </source>
</evidence>
<keyword evidence="1" id="KW-0547">Nucleotide-binding</keyword>
<dbReference type="GO" id="GO:0009378">
    <property type="term" value="F:four-way junction helicase activity"/>
    <property type="evidence" value="ECO:0007669"/>
    <property type="project" value="TreeGrafter"/>
</dbReference>
<accession>A0A4R9K1U7</accession>
<dbReference type="GO" id="GO:0003676">
    <property type="term" value="F:nucleic acid binding"/>
    <property type="evidence" value="ECO:0007669"/>
    <property type="project" value="InterPro"/>
</dbReference>
<dbReference type="SUPFAM" id="SSF52540">
    <property type="entry name" value="P-loop containing nucleoside triphosphate hydrolases"/>
    <property type="match status" value="1"/>
</dbReference>
<dbReference type="CDD" id="cd17920">
    <property type="entry name" value="DEXHc_RecQ"/>
    <property type="match status" value="1"/>
</dbReference>
<dbReference type="Gene3D" id="3.40.50.300">
    <property type="entry name" value="P-loop containing nucleotide triphosphate hydrolases"/>
    <property type="match status" value="2"/>
</dbReference>
<evidence type="ECO:0000313" key="9">
    <source>
        <dbReference type="EMBL" id="TGL59702.1"/>
    </source>
</evidence>
<dbReference type="GO" id="GO:0043138">
    <property type="term" value="F:3'-5' DNA helicase activity"/>
    <property type="evidence" value="ECO:0007669"/>
    <property type="project" value="TreeGrafter"/>
</dbReference>
<evidence type="ECO:0000259" key="7">
    <source>
        <dbReference type="PROSITE" id="PS51192"/>
    </source>
</evidence>
<dbReference type="InterPro" id="IPR032284">
    <property type="entry name" value="RecQ_Zn-bd"/>
</dbReference>
<dbReference type="InterPro" id="IPR001650">
    <property type="entry name" value="Helicase_C-like"/>
</dbReference>
<dbReference type="SMART" id="SM00490">
    <property type="entry name" value="HELICc"/>
    <property type="match status" value="1"/>
</dbReference>
<dbReference type="InterPro" id="IPR004589">
    <property type="entry name" value="DNA_helicase_ATP-dep_RecQ"/>
</dbReference>
<dbReference type="PANTHER" id="PTHR13710">
    <property type="entry name" value="DNA HELICASE RECQ FAMILY MEMBER"/>
    <property type="match status" value="1"/>
</dbReference>
<sequence length="485" mass="56491">MLDLDSVKKIFKISEFRSHQEEIIVRLLNGENLLVIMPTGMGKSFCFQIPALVFDGMTLVISPLIALMYDQVTALRKLDIDATYINSSLSKEERENRYEAIKNGKYKIVYVTPERFRSIKFRNLIQGRNVSLLAIDEAHCISQWGHDFRPDYSRIAEIRTLLNRPTTIALTATATKQVQSDIIRSMGFEATEVKLFHSGIARSNLYLHVESFVDETLKREAIYEHLKKSSPGPKIVYFNLIEKLQKFSEYLDSKKLEHRMYHGKLPPKERKRIQNQFLTHDSQILLATNAFGMGVDKPNIRLVVHAELPLSLESYYQEIGRAGRDGFNSDCYLFYEESDLAVLMDFIEWQNPDVSFIRRVFEVLAIQSERLSSMEYSDLQAKVVHKNRGDHRLQTVLNLFERYHVTKGELETHNLKLIADRLPPELVSTEILERKRQDSLKRLYEMLMYIKSTNCRREFLYNYFGEPNCSCDHCDICAKNKLTQM</sequence>
<dbReference type="RefSeq" id="WP_135623391.1">
    <property type="nucleotide sequence ID" value="NZ_RQGD01000023.1"/>
</dbReference>
<dbReference type="InterPro" id="IPR014001">
    <property type="entry name" value="Helicase_ATP-bd"/>
</dbReference>
<name>A0A4R9K1U7_9LEPT</name>
<dbReference type="GO" id="GO:0005737">
    <property type="term" value="C:cytoplasm"/>
    <property type="evidence" value="ECO:0007669"/>
    <property type="project" value="TreeGrafter"/>
</dbReference>
<dbReference type="AlphaFoldDB" id="A0A4R9K1U7"/>
<comment type="caution">
    <text evidence="9">The sequence shown here is derived from an EMBL/GenBank/DDBJ whole genome shotgun (WGS) entry which is preliminary data.</text>
</comment>
<dbReference type="InterPro" id="IPR027417">
    <property type="entry name" value="P-loop_NTPase"/>
</dbReference>
<proteinExistence type="predicted"/>
<dbReference type="SMART" id="SM00487">
    <property type="entry name" value="DEXDc"/>
    <property type="match status" value="1"/>
</dbReference>
<dbReference type="Pfam" id="PF00270">
    <property type="entry name" value="DEAD"/>
    <property type="match status" value="1"/>
</dbReference>
<dbReference type="EMBL" id="RQGD01000023">
    <property type="protein sequence ID" value="TGL59702.1"/>
    <property type="molecule type" value="Genomic_DNA"/>
</dbReference>
<dbReference type="GO" id="GO:0016787">
    <property type="term" value="F:hydrolase activity"/>
    <property type="evidence" value="ECO:0007669"/>
    <property type="project" value="UniProtKB-KW"/>
</dbReference>
<protein>
    <recommendedName>
        <fullName evidence="5">ATP-dependent DNA helicase RecQ</fullName>
    </recommendedName>
    <alternativeName>
        <fullName evidence="6">DNA 3'-5' helicase RecQ</fullName>
    </alternativeName>
</protein>
<dbReference type="Proteomes" id="UP000297693">
    <property type="component" value="Unassembled WGS sequence"/>
</dbReference>
<evidence type="ECO:0000256" key="1">
    <source>
        <dbReference type="ARBA" id="ARBA00022741"/>
    </source>
</evidence>